<dbReference type="OrthoDB" id="4201904at2"/>
<keyword evidence="4" id="KW-1185">Reference proteome</keyword>
<dbReference type="SUPFAM" id="SSF81995">
    <property type="entry name" value="beta-sandwich domain of Sec23/24"/>
    <property type="match status" value="1"/>
</dbReference>
<dbReference type="EMBL" id="MVIM01000002">
    <property type="protein sequence ID" value="ORB67906.1"/>
    <property type="molecule type" value="Genomic_DNA"/>
</dbReference>
<feature type="transmembrane region" description="Helical" evidence="2">
    <location>
        <begin position="82"/>
        <end position="106"/>
    </location>
</feature>
<dbReference type="AlphaFoldDB" id="A0A1X0K080"/>
<reference evidence="3 4" key="1">
    <citation type="submission" date="2017-02" db="EMBL/GenBank/DDBJ databases">
        <title>The new phylogeny of genus Mycobacterium.</title>
        <authorList>
            <person name="Tortoli E."/>
            <person name="Trovato A."/>
            <person name="Cirillo D.M."/>
        </authorList>
    </citation>
    <scope>NUCLEOTIDE SEQUENCE [LARGE SCALE GENOMIC DNA]</scope>
    <source>
        <strain evidence="3 4">DSM 44338</strain>
    </source>
</reference>
<protein>
    <recommendedName>
        <fullName evidence="5">DUF2993 domain-containing protein</fullName>
    </recommendedName>
</protein>
<evidence type="ECO:0000256" key="1">
    <source>
        <dbReference type="SAM" id="MobiDB-lite"/>
    </source>
</evidence>
<dbReference type="InterPro" id="IPR021373">
    <property type="entry name" value="DUF2993"/>
</dbReference>
<keyword evidence="2" id="KW-0472">Membrane</keyword>
<keyword evidence="2" id="KW-0812">Transmembrane</keyword>
<organism evidence="3 4">
    <name type="scientific">Mycolicibacterium tusciae</name>
    <dbReference type="NCBI Taxonomy" id="75922"/>
    <lineage>
        <taxon>Bacteria</taxon>
        <taxon>Bacillati</taxon>
        <taxon>Actinomycetota</taxon>
        <taxon>Actinomycetes</taxon>
        <taxon>Mycobacteriales</taxon>
        <taxon>Mycobacteriaceae</taxon>
        <taxon>Mycolicibacterium</taxon>
    </lineage>
</organism>
<accession>A0A1X0K080</accession>
<sequence>MTDPWDGRNQPQGPPQGPPQRPQGPPQYPQGRQDYPQQPPQGPPPGYSAPPPQGPPGPQTSAPQQEEPTPAKRSKGFLRDPLSIVLTLVIVVAVVAAALIGVELYARNEGETRVASAVECLVEDKAEVSFAFMPPFLIQHMSRHYSSLHIETAGNQIGSLQGMKADVTVENVNLNEDAGSGGGGTIGSLVAKIDWTSAGMSQSIQDAIPLVGSLISGVTTNPSDGTVELEAALGSIVTKPTVKNGALTLEVTELTGLGFTLPRETIQPALDSLTAQLEQELPMDIKADSVKVTDAGVETQFSTQNATIPRSEQDSCFSNI</sequence>
<feature type="compositionally biased region" description="Pro residues" evidence="1">
    <location>
        <begin position="37"/>
        <end position="58"/>
    </location>
</feature>
<dbReference type="Pfam" id="PF11209">
    <property type="entry name" value="LmeA"/>
    <property type="match status" value="1"/>
</dbReference>
<dbReference type="RefSeq" id="WP_083124179.1">
    <property type="nucleotide sequence ID" value="NZ_MVIM01000002.1"/>
</dbReference>
<evidence type="ECO:0008006" key="5">
    <source>
        <dbReference type="Google" id="ProtNLM"/>
    </source>
</evidence>
<comment type="caution">
    <text evidence="3">The sequence shown here is derived from an EMBL/GenBank/DDBJ whole genome shotgun (WGS) entry which is preliminary data.</text>
</comment>
<dbReference type="Proteomes" id="UP000192411">
    <property type="component" value="Unassembled WGS sequence"/>
</dbReference>
<evidence type="ECO:0000313" key="4">
    <source>
        <dbReference type="Proteomes" id="UP000192411"/>
    </source>
</evidence>
<name>A0A1X0K080_9MYCO</name>
<feature type="compositionally biased region" description="Pro residues" evidence="1">
    <location>
        <begin position="12"/>
        <end position="28"/>
    </location>
</feature>
<evidence type="ECO:0000313" key="3">
    <source>
        <dbReference type="EMBL" id="ORB67906.1"/>
    </source>
</evidence>
<proteinExistence type="predicted"/>
<evidence type="ECO:0000256" key="2">
    <source>
        <dbReference type="SAM" id="Phobius"/>
    </source>
</evidence>
<keyword evidence="2" id="KW-1133">Transmembrane helix</keyword>
<feature type="region of interest" description="Disordered" evidence="1">
    <location>
        <begin position="1"/>
        <end position="75"/>
    </location>
</feature>
<gene>
    <name evidence="3" type="ORF">BST47_05505</name>
</gene>
<dbReference type="STRING" id="75922.BST47_05505"/>